<evidence type="ECO:0000256" key="2">
    <source>
        <dbReference type="SAM" id="Phobius"/>
    </source>
</evidence>
<reference evidence="4 5" key="1">
    <citation type="submission" date="2018-11" db="EMBL/GenBank/DDBJ databases">
        <title>Sequencing the genomes of 1000 actinobacteria strains.</title>
        <authorList>
            <person name="Klenk H.-P."/>
        </authorList>
    </citation>
    <scope>NUCLEOTIDE SEQUENCE [LARGE SCALE GENOMIC DNA]</scope>
    <source>
        <strain evidence="4 5">DSM 44348</strain>
    </source>
</reference>
<protein>
    <recommendedName>
        <fullName evidence="3">ARB-07466-like C-terminal domain-containing protein</fullName>
    </recommendedName>
</protein>
<feature type="domain" description="ARB-07466-like C-terminal" evidence="3">
    <location>
        <begin position="115"/>
        <end position="208"/>
    </location>
</feature>
<dbReference type="RefSeq" id="WP_167499081.1">
    <property type="nucleotide sequence ID" value="NZ_CBDRBM010000027.1"/>
</dbReference>
<feature type="compositionally biased region" description="Low complexity" evidence="1">
    <location>
        <begin position="86"/>
        <end position="104"/>
    </location>
</feature>
<keyword evidence="2" id="KW-0812">Transmembrane</keyword>
<keyword evidence="2" id="KW-1133">Transmembrane helix</keyword>
<evidence type="ECO:0000256" key="1">
    <source>
        <dbReference type="SAM" id="MobiDB-lite"/>
    </source>
</evidence>
<dbReference type="AlphaFoldDB" id="A0A3N2H154"/>
<proteinExistence type="predicted"/>
<dbReference type="GeneID" id="301845849"/>
<feature type="compositionally biased region" description="Pro residues" evidence="1">
    <location>
        <begin position="66"/>
        <end position="85"/>
    </location>
</feature>
<organism evidence="4 5">
    <name type="scientific">Amycolatopsis thermoflava</name>
    <dbReference type="NCBI Taxonomy" id="84480"/>
    <lineage>
        <taxon>Bacteria</taxon>
        <taxon>Bacillati</taxon>
        <taxon>Actinomycetota</taxon>
        <taxon>Actinomycetes</taxon>
        <taxon>Pseudonocardiales</taxon>
        <taxon>Pseudonocardiaceae</taxon>
        <taxon>Amycolatopsis</taxon>
        <taxon>Amycolatopsis methanolica group</taxon>
    </lineage>
</organism>
<dbReference type="InterPro" id="IPR058593">
    <property type="entry name" value="ARB_07466-like_C"/>
</dbReference>
<dbReference type="Proteomes" id="UP000274843">
    <property type="component" value="Unassembled WGS sequence"/>
</dbReference>
<dbReference type="Pfam" id="PF26571">
    <property type="entry name" value="VldE"/>
    <property type="match status" value="1"/>
</dbReference>
<evidence type="ECO:0000313" key="4">
    <source>
        <dbReference type="EMBL" id="ROS42139.1"/>
    </source>
</evidence>
<accession>A0A3N2H154</accession>
<feature type="compositionally biased region" description="Low complexity" evidence="1">
    <location>
        <begin position="52"/>
        <end position="65"/>
    </location>
</feature>
<feature type="region of interest" description="Disordered" evidence="1">
    <location>
        <begin position="50"/>
        <end position="104"/>
    </location>
</feature>
<keyword evidence="2" id="KW-0472">Membrane</keyword>
<name>A0A3N2H154_9PSEU</name>
<feature type="transmembrane region" description="Helical" evidence="2">
    <location>
        <begin position="12"/>
        <end position="32"/>
    </location>
</feature>
<comment type="caution">
    <text evidence="4">The sequence shown here is derived from an EMBL/GenBank/DDBJ whole genome shotgun (WGS) entry which is preliminary data.</text>
</comment>
<dbReference type="EMBL" id="RKHY01000001">
    <property type="protein sequence ID" value="ROS42139.1"/>
    <property type="molecule type" value="Genomic_DNA"/>
</dbReference>
<evidence type="ECO:0000313" key="5">
    <source>
        <dbReference type="Proteomes" id="UP000274843"/>
    </source>
</evidence>
<keyword evidence="5" id="KW-1185">Reference proteome</keyword>
<evidence type="ECO:0000259" key="3">
    <source>
        <dbReference type="Pfam" id="PF26571"/>
    </source>
</evidence>
<sequence>MVGRHRSKAKSLKVPLAIGLAAAFVLGFAVWLTGNFSRQDTASMAAQMKPLPTTSAPTSTSSSTTTPPPPPPPSTTTPSVAPPPSTTSKSTPKSTTTTPKTTTKAANACSSVLEGTLPHVAKVGNHIAAKFGVDEIGGRAGRSGTSDHPSGLALDFMVDTSTGNAIADYVLANQSEFNVKYVIWRQRYNDGSGWSTMEDRGDATANHYDHVHVSFESSGTVNVTC</sequence>
<gene>
    <name evidence="4" type="ORF">EDD35_4523</name>
</gene>